<comment type="subcellular location">
    <subcellularLocation>
        <location evidence="1">Cell membrane</location>
        <topology evidence="1">Multi-pass membrane protein</topology>
    </subcellularLocation>
</comment>
<dbReference type="FunFam" id="2.60.120.740:FF:000001">
    <property type="entry name" value="Adhesion G protein-coupled receptor L2"/>
    <property type="match status" value="1"/>
</dbReference>
<evidence type="ECO:0000256" key="6">
    <source>
        <dbReference type="ARBA" id="ARBA00022729"/>
    </source>
</evidence>
<proteinExistence type="inferred from homology"/>
<dbReference type="InterPro" id="IPR046338">
    <property type="entry name" value="GAIN_dom_sf"/>
</dbReference>
<evidence type="ECO:0000256" key="5">
    <source>
        <dbReference type="ARBA" id="ARBA00022692"/>
    </source>
</evidence>
<dbReference type="GO" id="GO:0007166">
    <property type="term" value="P:cell surface receptor signaling pathway"/>
    <property type="evidence" value="ECO:0007669"/>
    <property type="project" value="InterPro"/>
</dbReference>
<dbReference type="InterPro" id="IPR036445">
    <property type="entry name" value="GPCR_2_extracell_dom_sf"/>
</dbReference>
<feature type="domain" description="G-protein coupled receptors family 2 profile 1" evidence="18">
    <location>
        <begin position="188"/>
        <end position="243"/>
    </location>
</feature>
<feature type="transmembrane region" description="Helical" evidence="16">
    <location>
        <begin position="593"/>
        <end position="612"/>
    </location>
</feature>
<evidence type="ECO:0000256" key="4">
    <source>
        <dbReference type="ARBA" id="ARBA00022475"/>
    </source>
</evidence>
<dbReference type="PROSITE" id="PS50227">
    <property type="entry name" value="G_PROTEIN_RECEP_F2_3"/>
    <property type="match status" value="1"/>
</dbReference>
<dbReference type="InterPro" id="IPR001879">
    <property type="entry name" value="GPCR_2_extracellular_dom"/>
</dbReference>
<evidence type="ECO:0000256" key="2">
    <source>
        <dbReference type="ARBA" id="ARBA00007343"/>
    </source>
</evidence>
<dbReference type="PROSITE" id="PS50261">
    <property type="entry name" value="G_PROTEIN_RECEP_F2_4"/>
    <property type="match status" value="1"/>
</dbReference>
<evidence type="ECO:0000256" key="1">
    <source>
        <dbReference type="ARBA" id="ARBA00004651"/>
    </source>
</evidence>
<dbReference type="InterPro" id="IPR048072">
    <property type="entry name" value="7tmB2_latrophilin-like"/>
</dbReference>
<dbReference type="InterPro" id="IPR000832">
    <property type="entry name" value="GPCR_2_secretin-like"/>
</dbReference>
<evidence type="ECO:0000259" key="19">
    <source>
        <dbReference type="PROSITE" id="PS50228"/>
    </source>
</evidence>
<evidence type="ECO:0000256" key="9">
    <source>
        <dbReference type="ARBA" id="ARBA00023040"/>
    </source>
</evidence>
<keyword evidence="10 16" id="KW-0472">Membrane</keyword>
<evidence type="ECO:0000259" key="20">
    <source>
        <dbReference type="PROSITE" id="PS50261"/>
    </source>
</evidence>
<reference evidence="22" key="1">
    <citation type="submission" date="2024-02" db="UniProtKB">
        <authorList>
            <consortium name="WormBaseParasite"/>
        </authorList>
    </citation>
    <scope>IDENTIFICATION</scope>
</reference>
<dbReference type="Proteomes" id="UP000887575">
    <property type="component" value="Unassembled WGS sequence"/>
</dbReference>
<dbReference type="InterPro" id="IPR032471">
    <property type="entry name" value="AGRL2-4_GAIN_subdom_A"/>
</dbReference>
<keyword evidence="14" id="KW-0807">Transducer</keyword>
<feature type="transmembrane region" description="Helical" evidence="16">
    <location>
        <begin position="750"/>
        <end position="773"/>
    </location>
</feature>
<dbReference type="InterPro" id="IPR057244">
    <property type="entry name" value="GAIN_B"/>
</dbReference>
<comment type="similarity">
    <text evidence="2">Belongs to the G-protein coupled receptor 2 family. Adhesion G-protein coupled receptor (ADGR) subfamily.</text>
</comment>
<dbReference type="Pfam" id="PF01825">
    <property type="entry name" value="GPS"/>
    <property type="match status" value="1"/>
</dbReference>
<dbReference type="Gene3D" id="4.10.1240.10">
    <property type="entry name" value="GPCR, family 2, extracellular hormone receptor domain"/>
    <property type="match status" value="1"/>
</dbReference>
<dbReference type="CDD" id="cd15440">
    <property type="entry name" value="7tmB2_latrophilin-like_invertebrate"/>
    <property type="match status" value="1"/>
</dbReference>
<feature type="region of interest" description="Disordered" evidence="15">
    <location>
        <begin position="148"/>
        <end position="171"/>
    </location>
</feature>
<feature type="transmembrane region" description="Helical" evidence="16">
    <location>
        <begin position="662"/>
        <end position="681"/>
    </location>
</feature>
<evidence type="ECO:0000256" key="7">
    <source>
        <dbReference type="ARBA" id="ARBA00022734"/>
    </source>
</evidence>
<dbReference type="SMART" id="SM00303">
    <property type="entry name" value="GPS"/>
    <property type="match status" value="1"/>
</dbReference>
<dbReference type="InterPro" id="IPR043159">
    <property type="entry name" value="Lectin_gal-bd_sf"/>
</dbReference>
<organism evidence="21 22">
    <name type="scientific">Mesorhabditis belari</name>
    <dbReference type="NCBI Taxonomy" id="2138241"/>
    <lineage>
        <taxon>Eukaryota</taxon>
        <taxon>Metazoa</taxon>
        <taxon>Ecdysozoa</taxon>
        <taxon>Nematoda</taxon>
        <taxon>Chromadorea</taxon>
        <taxon>Rhabditida</taxon>
        <taxon>Rhabditina</taxon>
        <taxon>Rhabditomorpha</taxon>
        <taxon>Rhabditoidea</taxon>
        <taxon>Rhabditidae</taxon>
        <taxon>Mesorhabditinae</taxon>
        <taxon>Mesorhabditis</taxon>
    </lineage>
</organism>
<dbReference type="PROSITE" id="PS50221">
    <property type="entry name" value="GAIN_B"/>
    <property type="match status" value="1"/>
</dbReference>
<dbReference type="Gene3D" id="1.20.1070.10">
    <property type="entry name" value="Rhodopsin 7-helix transmembrane proteins"/>
    <property type="match status" value="1"/>
</dbReference>
<feature type="compositionally biased region" description="Low complexity" evidence="15">
    <location>
        <begin position="148"/>
        <end position="159"/>
    </location>
</feature>
<evidence type="ECO:0000256" key="8">
    <source>
        <dbReference type="ARBA" id="ARBA00022989"/>
    </source>
</evidence>
<evidence type="ECO:0000256" key="14">
    <source>
        <dbReference type="ARBA" id="ARBA00023224"/>
    </source>
</evidence>
<dbReference type="Pfam" id="PF00002">
    <property type="entry name" value="7tm_2"/>
    <property type="match status" value="1"/>
</dbReference>
<evidence type="ECO:0000256" key="12">
    <source>
        <dbReference type="ARBA" id="ARBA00023170"/>
    </source>
</evidence>
<dbReference type="PANTHER" id="PTHR12011:SF467">
    <property type="entry name" value="LATROPHILIN-LIKE PROTEIN 1"/>
    <property type="match status" value="1"/>
</dbReference>
<feature type="domain" description="SUEL-type lectin" evidence="19">
    <location>
        <begin position="96"/>
        <end position="144"/>
    </location>
</feature>
<dbReference type="Gene3D" id="2.60.220.50">
    <property type="match status" value="1"/>
</dbReference>
<dbReference type="InterPro" id="IPR017981">
    <property type="entry name" value="GPCR_2-like_7TM"/>
</dbReference>
<evidence type="ECO:0000259" key="18">
    <source>
        <dbReference type="PROSITE" id="PS50227"/>
    </source>
</evidence>
<feature type="compositionally biased region" description="Polar residues" evidence="15">
    <location>
        <begin position="833"/>
        <end position="844"/>
    </location>
</feature>
<dbReference type="PROSITE" id="PS50228">
    <property type="entry name" value="SUEL_LECTIN"/>
    <property type="match status" value="2"/>
</dbReference>
<feature type="compositionally biased region" description="Pro residues" evidence="15">
    <location>
        <begin position="996"/>
        <end position="1006"/>
    </location>
</feature>
<dbReference type="GO" id="GO:0030246">
    <property type="term" value="F:carbohydrate binding"/>
    <property type="evidence" value="ECO:0007669"/>
    <property type="project" value="UniProtKB-KW"/>
</dbReference>
<dbReference type="InterPro" id="IPR000922">
    <property type="entry name" value="Lectin_gal-bd_dom"/>
</dbReference>
<evidence type="ECO:0000256" key="10">
    <source>
        <dbReference type="ARBA" id="ARBA00023136"/>
    </source>
</evidence>
<evidence type="ECO:0000259" key="17">
    <source>
        <dbReference type="PROSITE" id="PS50221"/>
    </source>
</evidence>
<feature type="compositionally biased region" description="Polar residues" evidence="15">
    <location>
        <begin position="952"/>
        <end position="961"/>
    </location>
</feature>
<dbReference type="InterPro" id="IPR000203">
    <property type="entry name" value="GPS"/>
</dbReference>
<keyword evidence="5 16" id="KW-0812">Transmembrane</keyword>
<keyword evidence="11" id="KW-1015">Disulfide bond</keyword>
<keyword evidence="4" id="KW-1003">Cell membrane</keyword>
<evidence type="ECO:0000313" key="22">
    <source>
        <dbReference type="WBParaSite" id="MBELARI_LOCUS5848.1"/>
    </source>
</evidence>
<evidence type="ECO:0000313" key="21">
    <source>
        <dbReference type="Proteomes" id="UP000887575"/>
    </source>
</evidence>
<comment type="similarity">
    <text evidence="3">Belongs to the G-protein coupled receptor 2 family. LN-TM7 subfamily.</text>
</comment>
<keyword evidence="12" id="KW-0675">Receptor</keyword>
<feature type="compositionally biased region" description="Basic and acidic residues" evidence="15">
    <location>
        <begin position="161"/>
        <end position="171"/>
    </location>
</feature>
<feature type="domain" description="GAIN-B" evidence="17">
    <location>
        <begin position="364"/>
        <end position="550"/>
    </location>
</feature>
<evidence type="ECO:0000256" key="16">
    <source>
        <dbReference type="SAM" id="Phobius"/>
    </source>
</evidence>
<evidence type="ECO:0000256" key="11">
    <source>
        <dbReference type="ARBA" id="ARBA00023157"/>
    </source>
</evidence>
<keyword evidence="21" id="KW-1185">Reference proteome</keyword>
<dbReference type="Pfam" id="PF16489">
    <property type="entry name" value="GAIN"/>
    <property type="match status" value="1"/>
</dbReference>
<keyword evidence="6" id="KW-0732">Signal</keyword>
<dbReference type="Pfam" id="PF02140">
    <property type="entry name" value="SUEL_Lectin"/>
    <property type="match status" value="1"/>
</dbReference>
<feature type="domain" description="G-protein coupled receptors family 2 profile 2" evidence="20">
    <location>
        <begin position="559"/>
        <end position="804"/>
    </location>
</feature>
<dbReference type="PANTHER" id="PTHR12011">
    <property type="entry name" value="ADHESION G-PROTEIN COUPLED RECEPTOR"/>
    <property type="match status" value="1"/>
</dbReference>
<dbReference type="AlphaFoldDB" id="A0AAF3FGR2"/>
<feature type="transmembrane region" description="Helical" evidence="16">
    <location>
        <begin position="779"/>
        <end position="803"/>
    </location>
</feature>
<evidence type="ECO:0000256" key="13">
    <source>
        <dbReference type="ARBA" id="ARBA00023180"/>
    </source>
</evidence>
<feature type="transmembrane region" description="Helical" evidence="16">
    <location>
        <begin position="561"/>
        <end position="581"/>
    </location>
</feature>
<feature type="transmembrane region" description="Helical" evidence="16">
    <location>
        <begin position="624"/>
        <end position="642"/>
    </location>
</feature>
<protein>
    <submittedName>
        <fullName evidence="22">Latrophilin Cirl</fullName>
    </submittedName>
</protein>
<feature type="region of interest" description="Disordered" evidence="15">
    <location>
        <begin position="821"/>
        <end position="846"/>
    </location>
</feature>
<feature type="region of interest" description="Disordered" evidence="15">
    <location>
        <begin position="944"/>
        <end position="1008"/>
    </location>
</feature>
<sequence length="1093" mass="121921">MNGIHTRPICEDREAELVCPLGTVISVTLANYGRFSMQECNPAGDTELRVDCANPATKEILEKLCSGKKTCIFKVDKYLFNDPCPGTSKYLEASYTCEEGEGRSSRVIGVCNGVRLCEVEVNNEKFGDTCPGTSKYLEVNWDCLPETTTTTTTTPSTTTLEGKDVDSGEKSDEIGKEIDSEAFSKKKCLSTRKEGFDWPTTAAGHTHHTKCTDERHGEMEWNCEKTGEWAARGPNTNGCWSEWTETRRNQMNEAAGKDDYTGIADVIRQLRADSKRPMAGGDLRKIVNLLESATERIVATPESRPVRKQITSLVIEIGQNVNKNKEIWQWSSGEEKRDYGSRLMDTVEQLTISAGLGKGESTESYVQPLIRTELAKIKLSHSEKENYFVVPSMAMWDSNRVDTVDIPKEAFVQLQQKDTSEVYYSQWESLGDFMEPPPQQIVREVAGKKGVFKEGERVRKIVSRIIGASILADGKAKNVGSLGKPVVLSFHHSPEALRGLANAECVFWNKQKIKWDNTGCRLNSHNESLTVCLCDHLTHFAVLMDFQGHELSTFDEQMLTFITYAGCTVSIFCLLFTFVAFQCFSQGGGDRVFIHKNLCLSLVLAEMVFLFGIWQTDKRLECSIIAGVLMYLFLAALTWMLLEGFQLYHMLVEVFPKGSKKIRLFVVGYGLPLFSVIGACFHDTNGFGTQKHCWLRSDSLFTLWFIVPAGIILCANTGFLVMTLCIVCRHSNGGYLPCKREEDGGRSVRTWVKGAMGVSCLLGVTWTFGLLWVDDGKSIVAAYTFTIFNSLQGLFIFLFHVAFSEKMRRDARKWFSRRGCVSSESDSKRGNERQSPNGSASGTGSEFLYPSTAGEVIKYGLNGRAVILESDGRAFPPNPYQPQAIYGADVHGHPVYQYQHLPPNHPRLVHHQQQHPYHTQIHAPIYEYDTISYGDMLPNGQIFRSPPPFVSRTLQRSPYQQDSHRGSPQDFRLGYPGYPGPTAPDLHQPHFHRPPPEFSPPPPPAEVPRNLAAAAQQHLIGTTSAGVVAMNRRPPSSKASDDSAYSEHPFPSSRYDDSDGGRSSVLTHEVIPNGSTVLRIDLSKNPPIFAHEV</sequence>
<keyword evidence="13" id="KW-0325">Glycoprotein</keyword>
<evidence type="ECO:0000256" key="15">
    <source>
        <dbReference type="SAM" id="MobiDB-lite"/>
    </source>
</evidence>
<dbReference type="Gene3D" id="2.60.120.740">
    <property type="match status" value="2"/>
</dbReference>
<dbReference type="WBParaSite" id="MBELARI_LOCUS5848.1">
    <property type="protein sequence ID" value="MBELARI_LOCUS5848.1"/>
    <property type="gene ID" value="MBELARI_LOCUS5848"/>
</dbReference>
<feature type="region of interest" description="Disordered" evidence="15">
    <location>
        <begin position="1024"/>
        <end position="1064"/>
    </location>
</feature>
<keyword evidence="8 16" id="KW-1133">Transmembrane helix</keyword>
<feature type="domain" description="SUEL-type lectin" evidence="19">
    <location>
        <begin position="9"/>
        <end position="98"/>
    </location>
</feature>
<dbReference type="GO" id="GO:0005886">
    <property type="term" value="C:plasma membrane"/>
    <property type="evidence" value="ECO:0007669"/>
    <property type="project" value="UniProtKB-SubCell"/>
</dbReference>
<feature type="transmembrane region" description="Helical" evidence="16">
    <location>
        <begin position="701"/>
        <end position="729"/>
    </location>
</feature>
<name>A0AAF3FGR2_9BILA</name>
<keyword evidence="9" id="KW-0297">G-protein coupled receptor</keyword>
<keyword evidence="7" id="KW-0430">Lectin</keyword>
<dbReference type="FunFam" id="1.20.1070.10:FF:000058">
    <property type="entry name" value="Adhesion G protein-coupled receptor F5"/>
    <property type="match status" value="1"/>
</dbReference>
<accession>A0AAF3FGR2</accession>
<dbReference type="GO" id="GO:0004930">
    <property type="term" value="F:G protein-coupled receptor activity"/>
    <property type="evidence" value="ECO:0007669"/>
    <property type="project" value="UniProtKB-KW"/>
</dbReference>
<evidence type="ECO:0000256" key="3">
    <source>
        <dbReference type="ARBA" id="ARBA00010933"/>
    </source>
</evidence>